<dbReference type="EMBL" id="ABIB01000025">
    <property type="protein sequence ID" value="EDP94187.1"/>
    <property type="molecule type" value="Genomic_DNA"/>
</dbReference>
<proteinExistence type="predicted"/>
<organism evidence="1 2">
    <name type="scientific">Kordia algicida OT-1</name>
    <dbReference type="NCBI Taxonomy" id="391587"/>
    <lineage>
        <taxon>Bacteria</taxon>
        <taxon>Pseudomonadati</taxon>
        <taxon>Bacteroidota</taxon>
        <taxon>Flavobacteriia</taxon>
        <taxon>Flavobacteriales</taxon>
        <taxon>Flavobacteriaceae</taxon>
        <taxon>Kordia</taxon>
    </lineage>
</organism>
<evidence type="ECO:0000313" key="2">
    <source>
        <dbReference type="Proteomes" id="UP000002945"/>
    </source>
</evidence>
<dbReference type="OrthoDB" id="9941887at2"/>
<sequence>MKKNKRLALRISKFKQELQKYKAGNLSDEQFSQLLLSEIDFIKKGVIDIYEAELKKDEKQIQILKSIKHKITHNIILEQQEKELLLTIIG</sequence>
<keyword evidence="2" id="KW-1185">Reference proteome</keyword>
<evidence type="ECO:0000313" key="1">
    <source>
        <dbReference type="EMBL" id="EDP94187.1"/>
    </source>
</evidence>
<dbReference type="AlphaFoldDB" id="A9EDW7"/>
<name>A9EDW7_9FLAO</name>
<dbReference type="HOGENOM" id="CLU_2436967_0_0_10"/>
<accession>A9EDW7</accession>
<comment type="caution">
    <text evidence="1">The sequence shown here is derived from an EMBL/GenBank/DDBJ whole genome shotgun (WGS) entry which is preliminary data.</text>
</comment>
<protein>
    <submittedName>
        <fullName evidence="1">Uncharacterized protein</fullName>
    </submittedName>
</protein>
<dbReference type="RefSeq" id="WP_007093032.1">
    <property type="nucleotide sequence ID" value="NZ_CP142125.1"/>
</dbReference>
<reference evidence="1 2" key="1">
    <citation type="journal article" date="2011" name="J. Bacteriol.">
        <title>Genome sequence of the algicidal bacterium Kordia algicida OT-1.</title>
        <authorList>
            <person name="Lee H.S."/>
            <person name="Kang S.G."/>
            <person name="Kwon K.K."/>
            <person name="Lee J.H."/>
            <person name="Kim S.J."/>
        </authorList>
    </citation>
    <scope>NUCLEOTIDE SEQUENCE [LARGE SCALE GENOMIC DNA]</scope>
    <source>
        <strain evidence="1 2">OT-1</strain>
    </source>
</reference>
<gene>
    <name evidence="1" type="ORF">KAOT1_02291</name>
</gene>
<dbReference type="Proteomes" id="UP000002945">
    <property type="component" value="Unassembled WGS sequence"/>
</dbReference>